<keyword evidence="3" id="KW-1185">Reference proteome</keyword>
<gene>
    <name evidence="2" type="ORF">CCS01_30395</name>
</gene>
<proteinExistence type="predicted"/>
<accession>A0A2S6MV94</accession>
<organism evidence="2 3">
    <name type="scientific">Rhodopila globiformis</name>
    <name type="common">Rhodopseudomonas globiformis</name>
    <dbReference type="NCBI Taxonomy" id="1071"/>
    <lineage>
        <taxon>Bacteria</taxon>
        <taxon>Pseudomonadati</taxon>
        <taxon>Pseudomonadota</taxon>
        <taxon>Alphaproteobacteria</taxon>
        <taxon>Acetobacterales</taxon>
        <taxon>Acetobacteraceae</taxon>
        <taxon>Rhodopila</taxon>
    </lineage>
</organism>
<dbReference type="Pfam" id="PF04326">
    <property type="entry name" value="SLFN_AlbA_2"/>
    <property type="match status" value="1"/>
</dbReference>
<protein>
    <recommendedName>
        <fullName evidence="1">Schlafen AlbA-2 domain-containing protein</fullName>
    </recommendedName>
</protein>
<dbReference type="InterPro" id="IPR007421">
    <property type="entry name" value="Schlafen_AlbA_2_dom"/>
</dbReference>
<comment type="caution">
    <text evidence="2">The sequence shown here is derived from an EMBL/GenBank/DDBJ whole genome shotgun (WGS) entry which is preliminary data.</text>
</comment>
<evidence type="ECO:0000313" key="3">
    <source>
        <dbReference type="Proteomes" id="UP000239724"/>
    </source>
</evidence>
<reference evidence="2 3" key="1">
    <citation type="journal article" date="2018" name="Arch. Microbiol.">
        <title>New insights into the metabolic potential of the phototrophic purple bacterium Rhodopila globiformis DSM 161(T) from its draft genome sequence and evidence for a vanadium-dependent nitrogenase.</title>
        <authorList>
            <person name="Imhoff J.F."/>
            <person name="Rahn T."/>
            <person name="Kunzel S."/>
            <person name="Neulinger S.C."/>
        </authorList>
    </citation>
    <scope>NUCLEOTIDE SEQUENCE [LARGE SCALE GENOMIC DNA]</scope>
    <source>
        <strain evidence="2 3">DSM 161</strain>
    </source>
</reference>
<feature type="domain" description="Schlafen AlbA-2" evidence="1">
    <location>
        <begin position="2"/>
        <end position="105"/>
    </location>
</feature>
<dbReference type="Gene3D" id="3.30.950.30">
    <property type="entry name" value="Schlafen, AAA domain"/>
    <property type="match status" value="1"/>
</dbReference>
<evidence type="ECO:0000259" key="1">
    <source>
        <dbReference type="Pfam" id="PF04326"/>
    </source>
</evidence>
<dbReference type="Proteomes" id="UP000239724">
    <property type="component" value="Unassembled WGS sequence"/>
</dbReference>
<name>A0A2S6MV94_RHOGL</name>
<dbReference type="InterPro" id="IPR038461">
    <property type="entry name" value="Schlafen_AlbA_2_dom_sf"/>
</dbReference>
<evidence type="ECO:0000313" key="2">
    <source>
        <dbReference type="EMBL" id="PPQ26269.1"/>
    </source>
</evidence>
<sequence length="304" mass="33379">MVGFANAGGGVILIGVEEDPATNAATSLVGVELESGKDPMERYERTIMSGIEPRLVGVSIRSLPIGTSGKSVVAIGIPPSFNRPHRVKACKSERWTIRHNRDTIDMTYAEIRSAFIDGANVQSRVRNIQSQCCQNIRLNGGIRGAGVLVIQVIPLFPEFNMLDVQKASSSRASFFPPGFKGEDYFSRPNFEGFRSEVPLNPQNSFQHWWGWCQLYRDGTVEGVTGNYVSLSGQDGDQGRRLIINNSQLESDLFVTIEAYIAGLTRLDFNPPYAVAASLLGFANSFMSHQTRDISPNSPSLCLNQ</sequence>
<dbReference type="AlphaFoldDB" id="A0A2S6MV94"/>
<dbReference type="EMBL" id="NHRY01000271">
    <property type="protein sequence ID" value="PPQ26269.1"/>
    <property type="molecule type" value="Genomic_DNA"/>
</dbReference>